<evidence type="ECO:0000313" key="2">
    <source>
        <dbReference type="Proteomes" id="UP000019202"/>
    </source>
</evidence>
<evidence type="ECO:0000313" key="1">
    <source>
        <dbReference type="EMBL" id="CDL85299.1"/>
    </source>
</evidence>
<dbReference type="EMBL" id="CBXF010000132">
    <property type="protein sequence ID" value="CDL85299.1"/>
    <property type="molecule type" value="Genomic_DNA"/>
</dbReference>
<sequence length="335" mass="39931">MPPEEDRTARIRKECDNILEIPMWVNLNEAFFWPIVDLMDTGNEDFVIHLYNHSSDKYLELLCHDAILNNITESLQSERLVECIRKIKIQKPDIIDDIMVYDMQSYLFINYEEVNNIKKAQDFQMIYQSLKNHVRNHKYSNKQSDKAISDEISHIIQFILEHILEHNHEYFSYVKIYWLKAYFYEMRKKAPHIENHKKVLSELFIYENSKQKIDLLLSGKILLKEIKSPHEDYRTWIDVSLLDNLKPSYPFHTEPYAMLSLSNFSKKCELSKAKFKLRTASFLCSDIENQFDPNYDNVGNYIIINSLEELEAYLVSFNLNINDFTDTSYDDDYPL</sequence>
<organism evidence="1 2">
    <name type="scientific">Xenorhabdus szentirmaii DSM 16338</name>
    <dbReference type="NCBI Taxonomy" id="1427518"/>
    <lineage>
        <taxon>Bacteria</taxon>
        <taxon>Pseudomonadati</taxon>
        <taxon>Pseudomonadota</taxon>
        <taxon>Gammaproteobacteria</taxon>
        <taxon>Enterobacterales</taxon>
        <taxon>Morganellaceae</taxon>
        <taxon>Xenorhabdus</taxon>
    </lineage>
</organism>
<keyword evidence="2" id="KW-1185">Reference proteome</keyword>
<proteinExistence type="predicted"/>
<gene>
    <name evidence="1" type="ORF">XSR1_70039</name>
</gene>
<protein>
    <submittedName>
        <fullName evidence="1">Uncharacterized protein</fullName>
    </submittedName>
</protein>
<dbReference type="STRING" id="1427518.XSR1_70039"/>
<dbReference type="RefSeq" id="WP_244431870.1">
    <property type="nucleotide sequence ID" value="NZ_CAWLWS010000132.1"/>
</dbReference>
<dbReference type="AlphaFoldDB" id="W1J3J7"/>
<accession>W1J3J7</accession>
<comment type="caution">
    <text evidence="1">The sequence shown here is derived from an EMBL/GenBank/DDBJ whole genome shotgun (WGS) entry which is preliminary data.</text>
</comment>
<dbReference type="Proteomes" id="UP000019202">
    <property type="component" value="Unassembled WGS sequence"/>
</dbReference>
<name>W1J3J7_9GAMM</name>
<dbReference type="GeneID" id="97127114"/>
<reference evidence="1" key="1">
    <citation type="submission" date="2013-11" db="EMBL/GenBank/DDBJ databases">
        <title>Draft genome sequence and annotation of the entomopathogenic bacteria, Xenorhabdus cabanillasi strain JM26 and Xenorhabdus szentirmai strain DSM 16338.</title>
        <authorList>
            <person name="Gualtieri M."/>
            <person name="Ogier J.C."/>
            <person name="Pages S."/>
            <person name="Givaudan A."/>
            <person name="Gaudriault S."/>
        </authorList>
    </citation>
    <scope>NUCLEOTIDE SEQUENCE [LARGE SCALE GENOMIC DNA]</scope>
    <source>
        <strain evidence="1">DSM 16338</strain>
    </source>
</reference>